<comment type="caution">
    <text evidence="1">The sequence shown here is derived from an EMBL/GenBank/DDBJ whole genome shotgun (WGS) entry which is preliminary data.</text>
</comment>
<dbReference type="NCBIfam" id="TIGR01683">
    <property type="entry name" value="thiS"/>
    <property type="match status" value="1"/>
</dbReference>
<dbReference type="SUPFAM" id="SSF54285">
    <property type="entry name" value="MoaD/ThiS"/>
    <property type="match status" value="1"/>
</dbReference>
<dbReference type="InterPro" id="IPR012675">
    <property type="entry name" value="Beta-grasp_dom_sf"/>
</dbReference>
<reference evidence="1 2" key="1">
    <citation type="submission" date="2018-07" db="EMBL/GenBank/DDBJ databases">
        <title>Oceanihabitans testaceum sp. nov., isolated from marine sediment.</title>
        <authorList>
            <person name="Li C.-M."/>
        </authorList>
    </citation>
    <scope>NUCLEOTIDE SEQUENCE [LARGE SCALE GENOMIC DNA]</scope>
    <source>
        <strain evidence="1 2">S9-10</strain>
    </source>
</reference>
<proteinExistence type="predicted"/>
<dbReference type="InterPro" id="IPR003749">
    <property type="entry name" value="ThiS/MoaD-like"/>
</dbReference>
<accession>A0A368P4B0</accession>
<dbReference type="CDD" id="cd00565">
    <property type="entry name" value="Ubl_ThiS"/>
    <property type="match status" value="1"/>
</dbReference>
<dbReference type="RefSeq" id="WP_113966589.1">
    <property type="nucleotide sequence ID" value="NZ_QNRP01000007.1"/>
</dbReference>
<dbReference type="OrthoDB" id="1525151at2"/>
<protein>
    <submittedName>
        <fullName evidence="1">Sulfur carrier protein ThiS</fullName>
    </submittedName>
</protein>
<dbReference type="PANTHER" id="PTHR34472:SF1">
    <property type="entry name" value="SULFUR CARRIER PROTEIN THIS"/>
    <property type="match status" value="1"/>
</dbReference>
<dbReference type="PANTHER" id="PTHR34472">
    <property type="entry name" value="SULFUR CARRIER PROTEIN THIS"/>
    <property type="match status" value="1"/>
</dbReference>
<organism evidence="1 2">
    <name type="scientific">Oceanihabitans sediminis</name>
    <dbReference type="NCBI Taxonomy" id="1812012"/>
    <lineage>
        <taxon>Bacteria</taxon>
        <taxon>Pseudomonadati</taxon>
        <taxon>Bacteroidota</taxon>
        <taxon>Flavobacteriia</taxon>
        <taxon>Flavobacteriales</taxon>
        <taxon>Flavobacteriaceae</taxon>
        <taxon>Oceanihabitans</taxon>
    </lineage>
</organism>
<evidence type="ECO:0000313" key="2">
    <source>
        <dbReference type="Proteomes" id="UP000252249"/>
    </source>
</evidence>
<dbReference type="Gene3D" id="3.10.20.30">
    <property type="match status" value="1"/>
</dbReference>
<dbReference type="AlphaFoldDB" id="A0A368P4B0"/>
<dbReference type="InterPro" id="IPR010035">
    <property type="entry name" value="Thi_S"/>
</dbReference>
<keyword evidence="2" id="KW-1185">Reference proteome</keyword>
<dbReference type="Pfam" id="PF02597">
    <property type="entry name" value="ThiS"/>
    <property type="match status" value="1"/>
</dbReference>
<evidence type="ECO:0000313" key="1">
    <source>
        <dbReference type="EMBL" id="RCU56609.1"/>
    </source>
</evidence>
<sequence>MMITILVNEKAMEINSDFNILQLLDKINSPQDGIAVAVNHSIISKHLWSATSLSANDKVLVIQATQGG</sequence>
<dbReference type="InterPro" id="IPR016155">
    <property type="entry name" value="Mopterin_synth/thiamin_S_b"/>
</dbReference>
<dbReference type="Proteomes" id="UP000252249">
    <property type="component" value="Unassembled WGS sequence"/>
</dbReference>
<name>A0A368P4B0_9FLAO</name>
<gene>
    <name evidence="1" type="primary">thiS</name>
    <name evidence="1" type="ORF">DU428_12000</name>
</gene>
<dbReference type="EMBL" id="QPIG01000005">
    <property type="protein sequence ID" value="RCU56609.1"/>
    <property type="molecule type" value="Genomic_DNA"/>
</dbReference>